<dbReference type="PROSITE" id="PS50206">
    <property type="entry name" value="RHODANESE_3"/>
    <property type="match status" value="1"/>
</dbReference>
<organism evidence="2 3">
    <name type="scientific">Zooshikella harenae</name>
    <dbReference type="NCBI Taxonomy" id="2827238"/>
    <lineage>
        <taxon>Bacteria</taxon>
        <taxon>Pseudomonadati</taxon>
        <taxon>Pseudomonadota</taxon>
        <taxon>Gammaproteobacteria</taxon>
        <taxon>Oceanospirillales</taxon>
        <taxon>Zooshikellaceae</taxon>
        <taxon>Zooshikella</taxon>
    </lineage>
</organism>
<keyword evidence="3" id="KW-1185">Reference proteome</keyword>
<reference evidence="2 3" key="1">
    <citation type="submission" date="2021-04" db="EMBL/GenBank/DDBJ databases">
        <authorList>
            <person name="Pira H."/>
            <person name="Risdian C."/>
            <person name="Wink J."/>
        </authorList>
    </citation>
    <scope>NUCLEOTIDE SEQUENCE [LARGE SCALE GENOMIC DNA]</scope>
    <source>
        <strain evidence="2 3">WH53</strain>
    </source>
</reference>
<feature type="domain" description="Rhodanese" evidence="1">
    <location>
        <begin position="109"/>
        <end position="159"/>
    </location>
</feature>
<gene>
    <name evidence="2" type="ORF">KCG35_08880</name>
</gene>
<sequence>MLVFFSKHICLLLRLYKLELRYSLTLLCLINILIIGKVQAAHTISVDYKGLQICENDAKNQFESCFSDIVPLDQISQYQLINITDVNTPTDTTILSIPLYLLPSKHFLKHKPLLILDNGFDRGLAKQTCNHLKNKGFTKFHFLNGGWPSLIRQHKKASSKMNTENSFSYIKHITLTPRQVVSELSITSNQDLIKLLLINKNIDKNEVIGFEDFIVDMSSYYLQDRDNFWSILDEMVKSEENIRAVIVCPDDKLSELISELSNKKPRNTFLLDGQLKDLQKQTLLKRLTILSQLQATNHYVCN</sequence>
<accession>A0ABS5ZAS9</accession>
<name>A0ABS5ZAS9_9GAMM</name>
<evidence type="ECO:0000313" key="3">
    <source>
        <dbReference type="Proteomes" id="UP000690515"/>
    </source>
</evidence>
<dbReference type="EMBL" id="JAGSOY010000015">
    <property type="protein sequence ID" value="MBU2711173.1"/>
    <property type="molecule type" value="Genomic_DNA"/>
</dbReference>
<dbReference type="InterPro" id="IPR001763">
    <property type="entry name" value="Rhodanese-like_dom"/>
</dbReference>
<proteinExistence type="predicted"/>
<dbReference type="Proteomes" id="UP000690515">
    <property type="component" value="Unassembled WGS sequence"/>
</dbReference>
<evidence type="ECO:0000313" key="2">
    <source>
        <dbReference type="EMBL" id="MBU2711173.1"/>
    </source>
</evidence>
<protein>
    <recommendedName>
        <fullName evidence="1">Rhodanese domain-containing protein</fullName>
    </recommendedName>
</protein>
<evidence type="ECO:0000259" key="1">
    <source>
        <dbReference type="PROSITE" id="PS50206"/>
    </source>
</evidence>
<comment type="caution">
    <text evidence="2">The sequence shown here is derived from an EMBL/GenBank/DDBJ whole genome shotgun (WGS) entry which is preliminary data.</text>
</comment>
<dbReference type="RefSeq" id="WP_215819331.1">
    <property type="nucleotide sequence ID" value="NZ_JAGSOY010000015.1"/>
</dbReference>